<evidence type="ECO:0000313" key="2">
    <source>
        <dbReference type="EMBL" id="KAF2704224.1"/>
    </source>
</evidence>
<protein>
    <submittedName>
        <fullName evidence="2">Uncharacterized protein</fullName>
    </submittedName>
</protein>
<keyword evidence="3" id="KW-1185">Reference proteome</keyword>
<organism evidence="2 3">
    <name type="scientific">Pleomassaria siparia CBS 279.74</name>
    <dbReference type="NCBI Taxonomy" id="1314801"/>
    <lineage>
        <taxon>Eukaryota</taxon>
        <taxon>Fungi</taxon>
        <taxon>Dikarya</taxon>
        <taxon>Ascomycota</taxon>
        <taxon>Pezizomycotina</taxon>
        <taxon>Dothideomycetes</taxon>
        <taxon>Pleosporomycetidae</taxon>
        <taxon>Pleosporales</taxon>
        <taxon>Pleomassariaceae</taxon>
        <taxon>Pleomassaria</taxon>
    </lineage>
</organism>
<dbReference type="EMBL" id="MU005783">
    <property type="protein sequence ID" value="KAF2704224.1"/>
    <property type="molecule type" value="Genomic_DNA"/>
</dbReference>
<sequence>MVGRLVVVLAAGWRGYPRCSSAHPPLVGRGSFKLTQGWAFLGGCFALLDGSDTRRGVGQHGKIQDRHRKGMENGVMASNVHAWLSMAVRDRRPFWSTPTLARHWVVSCREEKEKERERERERESTRLQHSAAHHVRGTYRYSYTYIRDARPDSLFLSPSPSPSPSLSFSFSVIPSQDPSHTRRHRPRTNRRASPLPAIQAPAV</sequence>
<evidence type="ECO:0000313" key="3">
    <source>
        <dbReference type="Proteomes" id="UP000799428"/>
    </source>
</evidence>
<proteinExistence type="predicted"/>
<dbReference type="Proteomes" id="UP000799428">
    <property type="component" value="Unassembled WGS sequence"/>
</dbReference>
<evidence type="ECO:0000256" key="1">
    <source>
        <dbReference type="SAM" id="MobiDB-lite"/>
    </source>
</evidence>
<feature type="compositionally biased region" description="Low complexity" evidence="1">
    <location>
        <begin position="156"/>
        <end position="171"/>
    </location>
</feature>
<reference evidence="2" key="1">
    <citation type="journal article" date="2020" name="Stud. Mycol.">
        <title>101 Dothideomycetes genomes: a test case for predicting lifestyles and emergence of pathogens.</title>
        <authorList>
            <person name="Haridas S."/>
            <person name="Albert R."/>
            <person name="Binder M."/>
            <person name="Bloem J."/>
            <person name="Labutti K."/>
            <person name="Salamov A."/>
            <person name="Andreopoulos B."/>
            <person name="Baker S."/>
            <person name="Barry K."/>
            <person name="Bills G."/>
            <person name="Bluhm B."/>
            <person name="Cannon C."/>
            <person name="Castanera R."/>
            <person name="Culley D."/>
            <person name="Daum C."/>
            <person name="Ezra D."/>
            <person name="Gonzalez J."/>
            <person name="Henrissat B."/>
            <person name="Kuo A."/>
            <person name="Liang C."/>
            <person name="Lipzen A."/>
            <person name="Lutzoni F."/>
            <person name="Magnuson J."/>
            <person name="Mondo S."/>
            <person name="Nolan M."/>
            <person name="Ohm R."/>
            <person name="Pangilinan J."/>
            <person name="Park H.-J."/>
            <person name="Ramirez L."/>
            <person name="Alfaro M."/>
            <person name="Sun H."/>
            <person name="Tritt A."/>
            <person name="Yoshinaga Y."/>
            <person name="Zwiers L.-H."/>
            <person name="Turgeon B."/>
            <person name="Goodwin S."/>
            <person name="Spatafora J."/>
            <person name="Crous P."/>
            <person name="Grigoriev I."/>
        </authorList>
    </citation>
    <scope>NUCLEOTIDE SEQUENCE</scope>
    <source>
        <strain evidence="2">CBS 279.74</strain>
    </source>
</reference>
<dbReference type="AlphaFoldDB" id="A0A6G1JUE5"/>
<gene>
    <name evidence="2" type="ORF">K504DRAFT_160585</name>
</gene>
<feature type="region of interest" description="Disordered" evidence="1">
    <location>
        <begin position="156"/>
        <end position="203"/>
    </location>
</feature>
<name>A0A6G1JUE5_9PLEO</name>
<feature type="compositionally biased region" description="Basic and acidic residues" evidence="1">
    <location>
        <begin position="111"/>
        <end position="126"/>
    </location>
</feature>
<feature type="region of interest" description="Disordered" evidence="1">
    <location>
        <begin position="111"/>
        <end position="131"/>
    </location>
</feature>
<accession>A0A6G1JUE5</accession>
<feature type="compositionally biased region" description="Basic residues" evidence="1">
    <location>
        <begin position="181"/>
        <end position="190"/>
    </location>
</feature>